<reference evidence="2" key="1">
    <citation type="journal article" date="2023" name="Nat. Commun.">
        <title>Diploid and tetraploid genomes of Acorus and the evolution of monocots.</title>
        <authorList>
            <person name="Ma L."/>
            <person name="Liu K.W."/>
            <person name="Li Z."/>
            <person name="Hsiao Y.Y."/>
            <person name="Qi Y."/>
            <person name="Fu T."/>
            <person name="Tang G.D."/>
            <person name="Zhang D."/>
            <person name="Sun W.H."/>
            <person name="Liu D.K."/>
            <person name="Li Y."/>
            <person name="Chen G.Z."/>
            <person name="Liu X.D."/>
            <person name="Liao X.Y."/>
            <person name="Jiang Y.T."/>
            <person name="Yu X."/>
            <person name="Hao Y."/>
            <person name="Huang J."/>
            <person name="Zhao X.W."/>
            <person name="Ke S."/>
            <person name="Chen Y.Y."/>
            <person name="Wu W.L."/>
            <person name="Hsu J.L."/>
            <person name="Lin Y.F."/>
            <person name="Huang M.D."/>
            <person name="Li C.Y."/>
            <person name="Huang L."/>
            <person name="Wang Z.W."/>
            <person name="Zhao X."/>
            <person name="Zhong W.Y."/>
            <person name="Peng D.H."/>
            <person name="Ahmad S."/>
            <person name="Lan S."/>
            <person name="Zhang J.S."/>
            <person name="Tsai W.C."/>
            <person name="Van de Peer Y."/>
            <person name="Liu Z.J."/>
        </authorList>
    </citation>
    <scope>NUCLEOTIDE SEQUENCE</scope>
    <source>
        <strain evidence="2">SCP</strain>
    </source>
</reference>
<feature type="compositionally biased region" description="Polar residues" evidence="1">
    <location>
        <begin position="86"/>
        <end position="98"/>
    </location>
</feature>
<feature type="region of interest" description="Disordered" evidence="1">
    <location>
        <begin position="73"/>
        <end position="98"/>
    </location>
</feature>
<comment type="caution">
    <text evidence="2">The sequence shown here is derived from an EMBL/GenBank/DDBJ whole genome shotgun (WGS) entry which is preliminary data.</text>
</comment>
<reference evidence="2" key="2">
    <citation type="submission" date="2023-06" db="EMBL/GenBank/DDBJ databases">
        <authorList>
            <person name="Ma L."/>
            <person name="Liu K.-W."/>
            <person name="Li Z."/>
            <person name="Hsiao Y.-Y."/>
            <person name="Qi Y."/>
            <person name="Fu T."/>
            <person name="Tang G."/>
            <person name="Zhang D."/>
            <person name="Sun W.-H."/>
            <person name="Liu D.-K."/>
            <person name="Li Y."/>
            <person name="Chen G.-Z."/>
            <person name="Liu X.-D."/>
            <person name="Liao X.-Y."/>
            <person name="Jiang Y.-T."/>
            <person name="Yu X."/>
            <person name="Hao Y."/>
            <person name="Huang J."/>
            <person name="Zhao X.-W."/>
            <person name="Ke S."/>
            <person name="Chen Y.-Y."/>
            <person name="Wu W.-L."/>
            <person name="Hsu J.-L."/>
            <person name="Lin Y.-F."/>
            <person name="Huang M.-D."/>
            <person name="Li C.-Y."/>
            <person name="Huang L."/>
            <person name="Wang Z.-W."/>
            <person name="Zhao X."/>
            <person name="Zhong W.-Y."/>
            <person name="Peng D.-H."/>
            <person name="Ahmad S."/>
            <person name="Lan S."/>
            <person name="Zhang J.-S."/>
            <person name="Tsai W.-C."/>
            <person name="Van De Peer Y."/>
            <person name="Liu Z.-J."/>
        </authorList>
    </citation>
    <scope>NUCLEOTIDE SEQUENCE</scope>
    <source>
        <strain evidence="2">SCP</strain>
        <tissue evidence="2">Leaves</tissue>
    </source>
</reference>
<proteinExistence type="predicted"/>
<evidence type="ECO:0000313" key="3">
    <source>
        <dbReference type="Proteomes" id="UP001179952"/>
    </source>
</evidence>
<evidence type="ECO:0000313" key="2">
    <source>
        <dbReference type="EMBL" id="KAK1261718.1"/>
    </source>
</evidence>
<sequence>MGQALPDSIVVNSPIGGRQEFRVVYDWKPQACSHCNTFGHDDAMCYKKQKSATINPMLNQVSTTPNQVWSEVQRSKQKQGAPAPKPSTTVTQIPDDNTNRFASLQPLENEEAYQAAKAANYLTVENVEDHSEATTMALEEHTAQESETDQSLEVEVPSSSSPVIGSPTLETAHEHSNPIQDYGTYVNQVPVGLDHVRDNTISFIAIGLFNKLV</sequence>
<name>A0AAV9ABN0_ACOGR</name>
<feature type="region of interest" description="Disordered" evidence="1">
    <location>
        <begin position="139"/>
        <end position="175"/>
    </location>
</feature>
<dbReference type="AlphaFoldDB" id="A0AAV9ABN0"/>
<dbReference type="Proteomes" id="UP001179952">
    <property type="component" value="Unassembled WGS sequence"/>
</dbReference>
<feature type="compositionally biased region" description="Low complexity" evidence="1">
    <location>
        <begin position="153"/>
        <end position="167"/>
    </location>
</feature>
<organism evidence="2 3">
    <name type="scientific">Acorus gramineus</name>
    <name type="common">Dwarf sweet flag</name>
    <dbReference type="NCBI Taxonomy" id="55184"/>
    <lineage>
        <taxon>Eukaryota</taxon>
        <taxon>Viridiplantae</taxon>
        <taxon>Streptophyta</taxon>
        <taxon>Embryophyta</taxon>
        <taxon>Tracheophyta</taxon>
        <taxon>Spermatophyta</taxon>
        <taxon>Magnoliopsida</taxon>
        <taxon>Liliopsida</taxon>
        <taxon>Acoraceae</taxon>
        <taxon>Acorus</taxon>
    </lineage>
</organism>
<dbReference type="EMBL" id="JAUJYN010000010">
    <property type="protein sequence ID" value="KAK1261718.1"/>
    <property type="molecule type" value="Genomic_DNA"/>
</dbReference>
<gene>
    <name evidence="2" type="ORF">QJS04_geneDACA011583</name>
</gene>
<protein>
    <recommendedName>
        <fullName evidence="4">Zinc knuckle CX2CX4HX4C domain-containing protein</fullName>
    </recommendedName>
</protein>
<accession>A0AAV9ABN0</accession>
<keyword evidence="3" id="KW-1185">Reference proteome</keyword>
<evidence type="ECO:0000256" key="1">
    <source>
        <dbReference type="SAM" id="MobiDB-lite"/>
    </source>
</evidence>
<evidence type="ECO:0008006" key="4">
    <source>
        <dbReference type="Google" id="ProtNLM"/>
    </source>
</evidence>